<protein>
    <submittedName>
        <fullName evidence="2">Uncharacterized protein</fullName>
    </submittedName>
</protein>
<feature type="region of interest" description="Disordered" evidence="1">
    <location>
        <begin position="316"/>
        <end position="372"/>
    </location>
</feature>
<evidence type="ECO:0000256" key="1">
    <source>
        <dbReference type="SAM" id="MobiDB-lite"/>
    </source>
</evidence>
<dbReference type="AlphaFoldDB" id="A0A836IS70"/>
<feature type="compositionally biased region" description="Polar residues" evidence="1">
    <location>
        <begin position="510"/>
        <end position="520"/>
    </location>
</feature>
<feature type="compositionally biased region" description="Polar residues" evidence="1">
    <location>
        <begin position="576"/>
        <end position="587"/>
    </location>
</feature>
<sequence>MSHSIEGFDDGLLPAEVQLPTSPLSSSAVSCTAQHPGLVAGRFSSVSSSLSSGNVHQNHVAVVDELHMHMRSATATPPQSSSDAVAELRATEARLRQAQEAELSVLVRLQLLTQGLISALHPSTSVGAVGKETTAAHGSGDVEEDRALANEGTFQASLPTVIAYPPRVGAGGVTHTQLDTCIVMRRVAMPLAGLSAATREQYTVLHDILARHFCNLDGSTDRACGLAVRNVCAPAARTPQHPQFIGQCDATPPALISQISQAVNSSGVAALTAPCTVAEEGARAAGKPAARHLDTVEAQWQTHVFPRKVVDCPPYPPQQLRSLHQHPATGGFPKLEASTETTGSLSNSRLRGTRVHDSPPTPSHGSPDRFAVEKTTYRATETVARFPDISRVCAVEGVSAELAADEVRTDAREDGGVGHSSQGECGRRLALSTPTAPASVATTPADKSLSCVVKGAPCGPMLVCAPPLTGHRDTPGGPREGGGRDSLEEQATQDTPTPPPSPRGLKSSPHRLSQPLSATPPSDFDDAGEEEMYFPTPPLRAHRGVDSGPGLSTQHRLMSDNGRAYRGSGGGCASPKASNRSAPSTTLRLHVAPKGDHYEGSGGGGGGESTRALESERCTGVVVGSSTHAEERGHAESLQTASVKHDAHVSLPLPGLTCVSTATDILATITPLPLPSPSSLPSRRALARSAHRGGKVPGAARKWCVGLADDQRTQRGAYKRMRREGDGESRVDMDDRIFRPKPLAGLPSLGVDVSWTAAAALDQSVCGELNDARHRRSAIEHGTRRNGLEPTMFKEEHASGGYVRTRERRIEDVAHAERVFGAVRAACGPLPPASSQVLQHAHRDNAECDISEPLPSPPLSQNTPHQFWDILFP</sequence>
<keyword evidence="3" id="KW-1185">Reference proteome</keyword>
<evidence type="ECO:0000313" key="3">
    <source>
        <dbReference type="Proteomes" id="UP000674318"/>
    </source>
</evidence>
<feature type="compositionally biased region" description="Acidic residues" evidence="1">
    <location>
        <begin position="523"/>
        <end position="532"/>
    </location>
</feature>
<feature type="compositionally biased region" description="Polar residues" evidence="1">
    <location>
        <begin position="338"/>
        <end position="350"/>
    </location>
</feature>
<proteinExistence type="predicted"/>
<dbReference type="Proteomes" id="UP000674318">
    <property type="component" value="Unassembled WGS sequence"/>
</dbReference>
<feature type="region of interest" description="Disordered" evidence="1">
    <location>
        <begin position="406"/>
        <end position="431"/>
    </location>
</feature>
<dbReference type="EMBL" id="JAFJZO010000026">
    <property type="protein sequence ID" value="KAG5502015.1"/>
    <property type="molecule type" value="Genomic_DNA"/>
</dbReference>
<feature type="region of interest" description="Disordered" evidence="1">
    <location>
        <begin position="465"/>
        <end position="615"/>
    </location>
</feature>
<evidence type="ECO:0000313" key="2">
    <source>
        <dbReference type="EMBL" id="KAG5502015.1"/>
    </source>
</evidence>
<reference evidence="2 3" key="1">
    <citation type="submission" date="2021-02" db="EMBL/GenBank/DDBJ databases">
        <title>Porcisia hertigi Genome sequencing and assembly.</title>
        <authorList>
            <person name="Almutairi H."/>
            <person name="Gatherer D."/>
        </authorList>
    </citation>
    <scope>NUCLEOTIDE SEQUENCE [LARGE SCALE GENOMIC DNA]</scope>
    <source>
        <strain evidence="2 3">C119</strain>
    </source>
</reference>
<name>A0A836IS70_9TRYP</name>
<feature type="compositionally biased region" description="Basic and acidic residues" evidence="1">
    <location>
        <begin position="406"/>
        <end position="416"/>
    </location>
</feature>
<dbReference type="RefSeq" id="XP_067756462.1">
    <property type="nucleotide sequence ID" value="XM_067900278.1"/>
</dbReference>
<dbReference type="GeneID" id="94290355"/>
<comment type="caution">
    <text evidence="2">The sequence shown here is derived from an EMBL/GenBank/DDBJ whole genome shotgun (WGS) entry which is preliminary data.</text>
</comment>
<gene>
    <name evidence="2" type="ORF">JKF63_04286</name>
</gene>
<dbReference type="KEGG" id="phet:94290355"/>
<organism evidence="2 3">
    <name type="scientific">Porcisia hertigi</name>
    <dbReference type="NCBI Taxonomy" id="2761500"/>
    <lineage>
        <taxon>Eukaryota</taxon>
        <taxon>Discoba</taxon>
        <taxon>Euglenozoa</taxon>
        <taxon>Kinetoplastea</taxon>
        <taxon>Metakinetoplastina</taxon>
        <taxon>Trypanosomatida</taxon>
        <taxon>Trypanosomatidae</taxon>
        <taxon>Leishmaniinae</taxon>
        <taxon>Porcisia</taxon>
    </lineage>
</organism>
<accession>A0A836IS70</accession>
<dbReference type="OrthoDB" id="267305at2759"/>